<accession>A0ABY8NZI3</accession>
<dbReference type="Pfam" id="PF01514">
    <property type="entry name" value="YscJ_FliF"/>
    <property type="match status" value="1"/>
</dbReference>
<dbReference type="InterPro" id="IPR006182">
    <property type="entry name" value="FliF_N_dom"/>
</dbReference>
<proteinExistence type="inferred from homology"/>
<dbReference type="EMBL" id="CP123759">
    <property type="protein sequence ID" value="WGO82648.1"/>
    <property type="molecule type" value="Genomic_DNA"/>
</dbReference>
<evidence type="ECO:0000256" key="3">
    <source>
        <dbReference type="ARBA" id="ARBA00004651"/>
    </source>
</evidence>
<feature type="region of interest" description="Disordered" evidence="13">
    <location>
        <begin position="278"/>
        <end position="351"/>
    </location>
</feature>
<dbReference type="Gene3D" id="3.30.300.30">
    <property type="match status" value="1"/>
</dbReference>
<evidence type="ECO:0000256" key="5">
    <source>
        <dbReference type="ARBA" id="ARBA00017949"/>
    </source>
</evidence>
<sequence>MNAVNTNGANPLKGLSTIFDKIKSDPKVPLIVAGALAITFFIAALFWLQGADYRPVYSNLSDKDGGEIVTQLSQMNIPYQLSADGSMVKVPADKVHEVRLKLAQQGLPKGGNAGFELLDQEKFGLSQFSEQINYQRALEGELAKTIESLGVVQRARVHLAIPKPSLFVREQKDPTASVTLNLQNGRKLDEGQIAAIVHMISSSVSGLTSNNVTIVDQLGNLLTQPDGISRDLNVTQLNYVQSIENRYKQRIESIIMPLVGRGNVHAQVTAQINFARTEETAEEYKPNQPPNESAVRSKQTSRSEQNGQLLVGGVPGALSNQPTPAPKAPIDKPNDKNAPQPVNNNHNSRVDETTNYEIDRRIRHTQHQIGNLQRLSVAIIVNYADTDKDKKENDDSLPLTDEKLTQIKTLAREAMGFSEQRGDSLYVVNAPFQAQDAELKPLEFWQQPIFIANVLEIGRYLLLLLLAWLLWRLVVKPQLQKKREAEKAAKMASDLKAKKDAEQAARQKIEQDEAARQEQTRQRVNAEMHTQRLREMVQKDPRVVAMVVRDWMSKEL</sequence>
<protein>
    <recommendedName>
        <fullName evidence="5 12">Flagellar M-ring protein</fullName>
    </recommendedName>
</protein>
<keyword evidence="9 14" id="KW-0472">Membrane</keyword>
<dbReference type="InterPro" id="IPR043427">
    <property type="entry name" value="YscJ/FliF"/>
</dbReference>
<keyword evidence="18" id="KW-1185">Reference proteome</keyword>
<keyword evidence="17" id="KW-0966">Cell projection</keyword>
<evidence type="ECO:0000313" key="17">
    <source>
        <dbReference type="EMBL" id="WGO82648.1"/>
    </source>
</evidence>
<evidence type="ECO:0000256" key="6">
    <source>
        <dbReference type="ARBA" id="ARBA00022475"/>
    </source>
</evidence>
<evidence type="ECO:0000256" key="13">
    <source>
        <dbReference type="SAM" id="MobiDB-lite"/>
    </source>
</evidence>
<evidence type="ECO:0000256" key="8">
    <source>
        <dbReference type="ARBA" id="ARBA00022989"/>
    </source>
</evidence>
<keyword evidence="17" id="KW-0282">Flagellum</keyword>
<keyword evidence="17" id="KW-0969">Cilium</keyword>
<dbReference type="InterPro" id="IPR045851">
    <property type="entry name" value="AMP-bd_C_sf"/>
</dbReference>
<dbReference type="InterPro" id="IPR013556">
    <property type="entry name" value="Flag_M-ring_C"/>
</dbReference>
<feature type="compositionally biased region" description="Polar residues" evidence="13">
    <location>
        <begin position="290"/>
        <end position="308"/>
    </location>
</feature>
<evidence type="ECO:0000259" key="15">
    <source>
        <dbReference type="Pfam" id="PF01514"/>
    </source>
</evidence>
<evidence type="ECO:0000259" key="16">
    <source>
        <dbReference type="Pfam" id="PF08345"/>
    </source>
</evidence>
<feature type="domain" description="Flagellar M-ring N-terminal" evidence="15">
    <location>
        <begin position="50"/>
        <end position="223"/>
    </location>
</feature>
<dbReference type="PIRSF" id="PIRSF004862">
    <property type="entry name" value="FliF"/>
    <property type="match status" value="1"/>
</dbReference>
<reference evidence="17 18" key="1">
    <citation type="submission" date="2023-04" db="EMBL/GenBank/DDBJ databases">
        <title>Genome dynamics across the evolutionary transition to endosymbiosis.</title>
        <authorList>
            <person name="Siozios S."/>
            <person name="Nadal-Jimenez P."/>
            <person name="Azagi T."/>
            <person name="Sprong H."/>
            <person name="Frost C.L."/>
            <person name="Parratt S.R."/>
            <person name="Taylor G."/>
            <person name="Brettell L."/>
            <person name="Lew K.C."/>
            <person name="Croft L."/>
            <person name="King K.C."/>
            <person name="Brockhurst M.A."/>
            <person name="Hypsa V."/>
            <person name="Novakova E."/>
            <person name="Darby A.C."/>
            <person name="Hurst G.D.D."/>
        </authorList>
    </citation>
    <scope>NUCLEOTIDE SEQUENCE [LARGE SCALE GENOMIC DNA]</scope>
    <source>
        <strain evidence="18">aApi_AU</strain>
    </source>
</reference>
<comment type="subunit">
    <text evidence="11">The basal body constitutes a major portion of the flagellar organelle and consists of four rings (L,P,S, and M) mounted on a central rod. The M ring is integral to the inner membrane of the cell and may be connected to the flagellar rod via the S ring. The S (supramembrane ring) lies just distal to the M ring. The L and P rings lie in the outer membrane and the periplasmic space, respectively.</text>
</comment>
<keyword evidence="8 14" id="KW-1133">Transmembrane helix</keyword>
<evidence type="ECO:0000256" key="12">
    <source>
        <dbReference type="PIRNR" id="PIRNR004862"/>
    </source>
</evidence>
<dbReference type="PANTHER" id="PTHR30046">
    <property type="entry name" value="FLAGELLAR M-RING PROTEIN"/>
    <property type="match status" value="1"/>
</dbReference>
<feature type="domain" description="Flagellar M-ring C-terminal" evidence="16">
    <location>
        <begin position="257"/>
        <end position="432"/>
    </location>
</feature>
<evidence type="ECO:0000256" key="11">
    <source>
        <dbReference type="ARBA" id="ARBA00025936"/>
    </source>
</evidence>
<evidence type="ECO:0000313" key="18">
    <source>
        <dbReference type="Proteomes" id="UP001231859"/>
    </source>
</evidence>
<dbReference type="PANTHER" id="PTHR30046:SF0">
    <property type="entry name" value="FLAGELLAR M-RING PROTEIN"/>
    <property type="match status" value="1"/>
</dbReference>
<comment type="similarity">
    <text evidence="4 12">Belongs to the FliF family.</text>
</comment>
<keyword evidence="10 12" id="KW-0975">Bacterial flagellum</keyword>
<evidence type="ECO:0000256" key="4">
    <source>
        <dbReference type="ARBA" id="ARBA00007971"/>
    </source>
</evidence>
<comment type="function">
    <text evidence="1 12">The M ring may be actively involved in energy transduction.</text>
</comment>
<dbReference type="Pfam" id="PF08345">
    <property type="entry name" value="YscJ_FliF_C"/>
    <property type="match status" value="1"/>
</dbReference>
<feature type="transmembrane region" description="Helical" evidence="14">
    <location>
        <begin position="28"/>
        <end position="48"/>
    </location>
</feature>
<evidence type="ECO:0000256" key="7">
    <source>
        <dbReference type="ARBA" id="ARBA00022692"/>
    </source>
</evidence>
<evidence type="ECO:0000256" key="14">
    <source>
        <dbReference type="SAM" id="Phobius"/>
    </source>
</evidence>
<feature type="transmembrane region" description="Helical" evidence="14">
    <location>
        <begin position="457"/>
        <end position="475"/>
    </location>
</feature>
<dbReference type="Proteomes" id="UP001231859">
    <property type="component" value="Chromosome"/>
</dbReference>
<dbReference type="PRINTS" id="PR01009">
    <property type="entry name" value="FLGMRINGFLIF"/>
</dbReference>
<keyword evidence="6" id="KW-1003">Cell membrane</keyword>
<organism evidence="17 18">
    <name type="scientific">Arsenophonus apicola</name>
    <dbReference type="NCBI Taxonomy" id="2879119"/>
    <lineage>
        <taxon>Bacteria</taxon>
        <taxon>Pseudomonadati</taxon>
        <taxon>Pseudomonadota</taxon>
        <taxon>Gammaproteobacteria</taxon>
        <taxon>Enterobacterales</taxon>
        <taxon>Morganellaceae</taxon>
        <taxon>Arsenophonus</taxon>
    </lineage>
</organism>
<evidence type="ECO:0000256" key="1">
    <source>
        <dbReference type="ARBA" id="ARBA00003820"/>
    </source>
</evidence>
<name>A0ABY8NZI3_9GAMM</name>
<evidence type="ECO:0000256" key="10">
    <source>
        <dbReference type="ARBA" id="ARBA00023143"/>
    </source>
</evidence>
<keyword evidence="7 14" id="KW-0812">Transmembrane</keyword>
<evidence type="ECO:0000256" key="9">
    <source>
        <dbReference type="ARBA" id="ARBA00023136"/>
    </source>
</evidence>
<evidence type="ECO:0000256" key="2">
    <source>
        <dbReference type="ARBA" id="ARBA00004117"/>
    </source>
</evidence>
<gene>
    <name evidence="17" type="primary">fliF</name>
    <name evidence="17" type="ORF">QG404_09680</name>
</gene>
<dbReference type="RefSeq" id="WP_280937355.1">
    <property type="nucleotide sequence ID" value="NZ_CP123759.1"/>
</dbReference>
<dbReference type="InterPro" id="IPR000067">
    <property type="entry name" value="FlgMring_FliF"/>
</dbReference>
<feature type="region of interest" description="Disordered" evidence="13">
    <location>
        <begin position="490"/>
        <end position="524"/>
    </location>
</feature>
<comment type="subcellular location">
    <subcellularLocation>
        <location evidence="2 12">Bacterial flagellum basal body</location>
    </subcellularLocation>
    <subcellularLocation>
        <location evidence="3">Cell membrane</location>
        <topology evidence="3">Multi-pass membrane protein</topology>
    </subcellularLocation>
</comment>
<dbReference type="NCBIfam" id="TIGR00206">
    <property type="entry name" value="fliF"/>
    <property type="match status" value="1"/>
</dbReference>